<evidence type="ECO:0008006" key="3">
    <source>
        <dbReference type="Google" id="ProtNLM"/>
    </source>
</evidence>
<keyword evidence="1" id="KW-0472">Membrane</keyword>
<accession>A0A4U8V1E7</accession>
<reference evidence="2" key="2">
    <citation type="journal article" date="2015" name="Genome Biol.">
        <title>Comparative genomics of Steinernema reveals deeply conserved gene regulatory networks.</title>
        <authorList>
            <person name="Dillman A.R."/>
            <person name="Macchietto M."/>
            <person name="Porter C.F."/>
            <person name="Rogers A."/>
            <person name="Williams B."/>
            <person name="Antoshechkin I."/>
            <person name="Lee M.M."/>
            <person name="Goodwin Z."/>
            <person name="Lu X."/>
            <person name="Lewis E.E."/>
            <person name="Goodrich-Blair H."/>
            <person name="Stock S.P."/>
            <person name="Adams B.J."/>
            <person name="Sternberg P.W."/>
            <person name="Mortazavi A."/>
        </authorList>
    </citation>
    <scope>NUCLEOTIDE SEQUENCE [LARGE SCALE GENOMIC DNA]</scope>
    <source>
        <strain evidence="2">ALL</strain>
    </source>
</reference>
<evidence type="ECO:0000313" key="2">
    <source>
        <dbReference type="EMBL" id="TMS39632.1"/>
    </source>
</evidence>
<protein>
    <recommendedName>
        <fullName evidence="3">Transmembrane protein</fullName>
    </recommendedName>
</protein>
<dbReference type="EMBL" id="AZBU02000001">
    <property type="protein sequence ID" value="TMS39632.1"/>
    <property type="molecule type" value="Genomic_DNA"/>
</dbReference>
<dbReference type="AlphaFoldDB" id="A0A4U8V1E7"/>
<keyword evidence="1" id="KW-1133">Transmembrane helix</keyword>
<reference evidence="2" key="1">
    <citation type="submission" date="2013-11" db="EMBL/GenBank/DDBJ databases">
        <authorList>
            <person name="Sternberg P."/>
            <person name="Dillman A."/>
            <person name="Macchietto M."/>
        </authorList>
    </citation>
    <scope>NUCLEOTIDE SEQUENCE</scope>
    <source>
        <strain evidence="2">ALL</strain>
    </source>
</reference>
<keyword evidence="1" id="KW-0812">Transmembrane</keyword>
<gene>
    <name evidence="2" type="ORF">L596_006125</name>
</gene>
<reference evidence="2" key="3">
    <citation type="journal article" date="2019" name="G3 (Bethesda)">
        <title>Hybrid Assembly of the Genome of the Entomopathogenic Nematode Steinernema carpocapsae Identifies the X-Chromosome.</title>
        <authorList>
            <person name="Serra L."/>
            <person name="Macchietto M."/>
            <person name="Macias-Munoz A."/>
            <person name="McGill C.J."/>
            <person name="Rodriguez I.M."/>
            <person name="Rodriguez B."/>
            <person name="Murad R."/>
            <person name="Mortazavi A."/>
        </authorList>
    </citation>
    <scope>NUCLEOTIDE SEQUENCE [LARGE SCALE GENOMIC DNA]</scope>
    <source>
        <strain evidence="2">ALL</strain>
    </source>
</reference>
<evidence type="ECO:0000256" key="1">
    <source>
        <dbReference type="SAM" id="Phobius"/>
    </source>
</evidence>
<comment type="caution">
    <text evidence="2">The sequence shown here is derived from an EMBL/GenBank/DDBJ whole genome shotgun (WGS) entry which is preliminary data.</text>
</comment>
<name>A0A4U8V1E7_STECR</name>
<feature type="transmembrane region" description="Helical" evidence="1">
    <location>
        <begin position="33"/>
        <end position="52"/>
    </location>
</feature>
<organism evidence="2">
    <name type="scientific">Steinernema carpocapsae</name>
    <name type="common">Entomopathogenic nematode</name>
    <dbReference type="NCBI Taxonomy" id="34508"/>
    <lineage>
        <taxon>Eukaryota</taxon>
        <taxon>Metazoa</taxon>
        <taxon>Ecdysozoa</taxon>
        <taxon>Nematoda</taxon>
        <taxon>Chromadorea</taxon>
        <taxon>Rhabditida</taxon>
        <taxon>Tylenchina</taxon>
        <taxon>Panagrolaimomorpha</taxon>
        <taxon>Strongyloidoidea</taxon>
        <taxon>Steinernematidae</taxon>
        <taxon>Steinernema</taxon>
    </lineage>
</organism>
<proteinExistence type="predicted"/>
<sequence length="114" mass="12739">MQSPAALDHMIFPRRRRRQQKERWEQAPQGLSLVPVFFFSVFFVQTILFLSLSCSWQRRSVTVTRGVNAYWTTFCLPSGGGAACAERLTRDDVHALESSDLFSGGSPRNASAAA</sequence>